<evidence type="ECO:0000256" key="7">
    <source>
        <dbReference type="ARBA" id="ARBA00022824"/>
    </source>
</evidence>
<dbReference type="SUPFAM" id="SSF50998">
    <property type="entry name" value="Quinoprotein alcohol dehydrogenase-like"/>
    <property type="match status" value="2"/>
</dbReference>
<evidence type="ECO:0000256" key="5">
    <source>
        <dbReference type="ARBA" id="ARBA00022692"/>
    </source>
</evidence>
<protein>
    <recommendedName>
        <fullName evidence="4">ER membrane protein complex subunit 1</fullName>
    </recommendedName>
</protein>
<evidence type="ECO:0000313" key="15">
    <source>
        <dbReference type="EMBL" id="KAJ3995665.1"/>
    </source>
</evidence>
<dbReference type="InterPro" id="IPR011678">
    <property type="entry name" value="EMC1_C"/>
</dbReference>
<keyword evidence="16" id="KW-1185">Reference proteome</keyword>
<feature type="domain" description="EMC1 first beta-propeller" evidence="14">
    <location>
        <begin position="19"/>
        <end position="415"/>
    </location>
</feature>
<proteinExistence type="inferred from homology"/>
<evidence type="ECO:0000259" key="13">
    <source>
        <dbReference type="Pfam" id="PF07774"/>
    </source>
</evidence>
<dbReference type="Pfam" id="PF25293">
    <property type="entry name" value="Beta-prop_EMC1_N"/>
    <property type="match status" value="1"/>
</dbReference>
<dbReference type="InterPro" id="IPR058545">
    <property type="entry name" value="Beta-prop_EMC1_1st"/>
</dbReference>
<accession>A0ABQ8QB45</accession>
<dbReference type="Gene3D" id="2.130.10.10">
    <property type="entry name" value="YVTN repeat-like/Quinoprotein amine dehydrogenase"/>
    <property type="match status" value="1"/>
</dbReference>
<comment type="caution">
    <text evidence="15">The sequence shown here is derived from an EMBL/GenBank/DDBJ whole genome shotgun (WGS) entry which is preliminary data.</text>
</comment>
<evidence type="ECO:0000256" key="4">
    <source>
        <dbReference type="ARBA" id="ARBA00020824"/>
    </source>
</evidence>
<evidence type="ECO:0000256" key="8">
    <source>
        <dbReference type="ARBA" id="ARBA00022989"/>
    </source>
</evidence>
<dbReference type="Pfam" id="PF07774">
    <property type="entry name" value="EMC1_C"/>
    <property type="match status" value="1"/>
</dbReference>
<feature type="domain" description="ER membrane protein complex subunit 1 C-terminal" evidence="13">
    <location>
        <begin position="793"/>
        <end position="1010"/>
    </location>
</feature>
<dbReference type="Proteomes" id="UP001163828">
    <property type="component" value="Unassembled WGS sequence"/>
</dbReference>
<feature type="transmembrane region" description="Helical" evidence="11">
    <location>
        <begin position="983"/>
        <end position="1001"/>
    </location>
</feature>
<keyword evidence="5 11" id="KW-0812">Transmembrane</keyword>
<evidence type="ECO:0000256" key="9">
    <source>
        <dbReference type="ARBA" id="ARBA00023136"/>
    </source>
</evidence>
<evidence type="ECO:0000256" key="10">
    <source>
        <dbReference type="ARBA" id="ARBA00023180"/>
    </source>
</evidence>
<evidence type="ECO:0000256" key="3">
    <source>
        <dbReference type="ARBA" id="ARBA00011276"/>
    </source>
</evidence>
<evidence type="ECO:0000256" key="2">
    <source>
        <dbReference type="ARBA" id="ARBA00007904"/>
    </source>
</evidence>
<dbReference type="EMBL" id="MU790644">
    <property type="protein sequence ID" value="KAJ3995665.1"/>
    <property type="molecule type" value="Genomic_DNA"/>
</dbReference>
<comment type="subunit">
    <text evidence="3">Component of the ER membrane protein complex (EMC).</text>
</comment>
<dbReference type="InterPro" id="IPR011047">
    <property type="entry name" value="Quinoprotein_ADH-like_sf"/>
</dbReference>
<dbReference type="InterPro" id="IPR015943">
    <property type="entry name" value="WD40/YVTN_repeat-like_dom_sf"/>
</dbReference>
<name>A0ABQ8QB45_9AGAR</name>
<evidence type="ECO:0000256" key="12">
    <source>
        <dbReference type="SAM" id="SignalP"/>
    </source>
</evidence>
<evidence type="ECO:0000256" key="6">
    <source>
        <dbReference type="ARBA" id="ARBA00022729"/>
    </source>
</evidence>
<dbReference type="PANTHER" id="PTHR21573">
    <property type="entry name" value="ER MEMBRANE PROTEIN COMPLEX SUBUNIT 1"/>
    <property type="match status" value="1"/>
</dbReference>
<keyword evidence="10" id="KW-0325">Glycoprotein</keyword>
<organism evidence="15 16">
    <name type="scientific">Lentinula boryana</name>
    <dbReference type="NCBI Taxonomy" id="40481"/>
    <lineage>
        <taxon>Eukaryota</taxon>
        <taxon>Fungi</taxon>
        <taxon>Dikarya</taxon>
        <taxon>Basidiomycota</taxon>
        <taxon>Agaricomycotina</taxon>
        <taxon>Agaricomycetes</taxon>
        <taxon>Agaricomycetidae</taxon>
        <taxon>Agaricales</taxon>
        <taxon>Marasmiineae</taxon>
        <taxon>Omphalotaceae</taxon>
        <taxon>Lentinula</taxon>
    </lineage>
</organism>
<keyword evidence="6 12" id="KW-0732">Signal</keyword>
<evidence type="ECO:0000256" key="1">
    <source>
        <dbReference type="ARBA" id="ARBA00004115"/>
    </source>
</evidence>
<keyword evidence="8 11" id="KW-1133">Transmembrane helix</keyword>
<sequence>MHLHAITLLSTLWLTSSFALHELDAGVVDWYKRSIGVPNTETKYTSPTFHEALARNRNKNVLLTVTKSNVLAALNPLNGSVEWRYVHEPQDNVVTFQKQGSVVASLSGPGGATLRSFNAFDGEMILERRLHAPDTGLLVQPNNLGTFIAFGKQDGELYTLTNGRTVKFINGSENSWSWTSPKQGSQILYSAISVADDALYLVGLESSFASYMLHITTLSPTTGQILSSATIPSSISDGLNDLLVLQEVIIWLENGVVKSFILSPSLNEKVDQLKNASFKKLLDVGLGSHGMFIVLKADESGQLVTCDNGKLVLNKDFESPGKSFYAGGLDKDNRAYVTRLQWLPKSTAAVVQIFSPELTGLVIEYSLAFDARSHGMISHVTMDPAADVPGRLFLTTTTGAVQVWEQGEHIWTREEGLSELKAAKFVELPERISVLGGEGRSQEGFVGRLLREAKDAKDLPGFIIHFLTRFATGSYESATSSATVHPTSPSASQLPFRDSFGFRQVLVVSTAYGKVYGIDTSNGDILWSRILGTGHESEAKIVPLDNTFFVLKAVGDADGNSLTAGPEIALLAKSETESTFESALLFHLNALTGQDAMRLSTSDEALQGSLVSTEPIEDAYLLHVSGQKVVVLLDSQLKVHLYPDNVETQKLFSAATAALSVPLRVTSSQGQRRLVGHQFSQRSSVTETASKVEYTAFPTWTLSPPEGHDIQAIITPIRDPVASLGKVLGNRTTLYKYLNPHAVVVLTAPHSSTLLTSNAHCGLYLVDSVKGNVIYEATLPAEGHNCNVKATFTENWLVYHYYDDEYQGAGQTKGYKMVTVELYEGKQVDEKTRSSELSSYSEKADEVTAYEQSFVYPHAISAITLTSTKFGITSKDVVVANANGKIQSFSRRLLNPRRPIGRKPSSEEQEEQLVQYDPLLPDDPRKVISHNYDVAHVRSIITSAALLESTSLVFGFGLDLFLTRVAPSNTFDVLNESFNKVQLVLTVMGLAAAIFFTRPMVRRKKLREKWYY</sequence>
<gene>
    <name evidence="15" type="ORF">F5050DRAFT_258373</name>
</gene>
<dbReference type="InterPro" id="IPR026895">
    <property type="entry name" value="EMC1"/>
</dbReference>
<reference evidence="15" key="1">
    <citation type="submission" date="2022-08" db="EMBL/GenBank/DDBJ databases">
        <authorList>
            <consortium name="DOE Joint Genome Institute"/>
            <person name="Min B."/>
            <person name="Riley R."/>
            <person name="Sierra-Patev S."/>
            <person name="Naranjo-Ortiz M."/>
            <person name="Looney B."/>
            <person name="Konkel Z."/>
            <person name="Slot J.C."/>
            <person name="Sakamoto Y."/>
            <person name="Steenwyk J.L."/>
            <person name="Rokas A."/>
            <person name="Carro J."/>
            <person name="Camarero S."/>
            <person name="Ferreira P."/>
            <person name="Molpeceres G."/>
            <person name="Ruiz-Duenas F.J."/>
            <person name="Serrano A."/>
            <person name="Henrissat B."/>
            <person name="Drula E."/>
            <person name="Hughes K.W."/>
            <person name="Mata J.L."/>
            <person name="Ishikawa N.K."/>
            <person name="Vargas-Isla R."/>
            <person name="Ushijima S."/>
            <person name="Smith C.A."/>
            <person name="Ahrendt S."/>
            <person name="Andreopoulos W."/>
            <person name="He G."/>
            <person name="Labutti K."/>
            <person name="Lipzen A."/>
            <person name="Ng V."/>
            <person name="Sandor L."/>
            <person name="Barry K."/>
            <person name="Martinez A.T."/>
            <person name="Xiao Y."/>
            <person name="Gibbons J.G."/>
            <person name="Terashima K."/>
            <person name="Hibbett D.S."/>
            <person name="Grigoriev I.V."/>
        </authorList>
    </citation>
    <scope>NUCLEOTIDE SEQUENCE</scope>
    <source>
        <strain evidence="15">TFB10827</strain>
    </source>
</reference>
<dbReference type="PANTHER" id="PTHR21573:SF0">
    <property type="entry name" value="ER MEMBRANE PROTEIN COMPLEX SUBUNIT 1"/>
    <property type="match status" value="1"/>
</dbReference>
<comment type="similarity">
    <text evidence="2">Belongs to the EMC1 family.</text>
</comment>
<feature type="chain" id="PRO_5047284183" description="ER membrane protein complex subunit 1" evidence="12">
    <location>
        <begin position="20"/>
        <end position="1012"/>
    </location>
</feature>
<feature type="signal peptide" evidence="12">
    <location>
        <begin position="1"/>
        <end position="19"/>
    </location>
</feature>
<keyword evidence="7" id="KW-0256">Endoplasmic reticulum</keyword>
<comment type="subcellular location">
    <subcellularLocation>
        <location evidence="1">Endoplasmic reticulum membrane</location>
        <topology evidence="1">Single-pass type I membrane protein</topology>
    </subcellularLocation>
</comment>
<evidence type="ECO:0000259" key="14">
    <source>
        <dbReference type="Pfam" id="PF25293"/>
    </source>
</evidence>
<keyword evidence="9 11" id="KW-0472">Membrane</keyword>
<evidence type="ECO:0000256" key="11">
    <source>
        <dbReference type="SAM" id="Phobius"/>
    </source>
</evidence>
<evidence type="ECO:0000313" key="16">
    <source>
        <dbReference type="Proteomes" id="UP001163828"/>
    </source>
</evidence>